<dbReference type="KEGG" id="pasa:BAOM_2951"/>
<keyword evidence="6 9" id="KW-0215">Deoxyribonucleotide synthesis</keyword>
<evidence type="ECO:0000313" key="12">
    <source>
        <dbReference type="Proteomes" id="UP000283095"/>
    </source>
</evidence>
<evidence type="ECO:0000256" key="4">
    <source>
        <dbReference type="ARBA" id="ARBA00022840"/>
    </source>
</evidence>
<keyword evidence="3 8" id="KW-0547">Nucleotide-binding</keyword>
<dbReference type="InterPro" id="IPR005144">
    <property type="entry name" value="ATP-cone_dom"/>
</dbReference>
<dbReference type="SUPFAM" id="SSF48168">
    <property type="entry name" value="R1 subunit of ribonucleotide reductase, N-terminal domain"/>
    <property type="match status" value="1"/>
</dbReference>
<evidence type="ECO:0000256" key="2">
    <source>
        <dbReference type="ARBA" id="ARBA00012274"/>
    </source>
</evidence>
<keyword evidence="4 8" id="KW-0067">ATP-binding</keyword>
<evidence type="ECO:0000256" key="3">
    <source>
        <dbReference type="ARBA" id="ARBA00022741"/>
    </source>
</evidence>
<evidence type="ECO:0000256" key="5">
    <source>
        <dbReference type="ARBA" id="ARBA00023002"/>
    </source>
</evidence>
<sequence>MTAITKDKGRRQLPFDKERLERFIDNVMKDFPQLNSESYKHRIVRSIENVDEYRAAEITDKLILNALDNISREETEWTNVAARILLNKLYKEAAYNRSYDANDKYGSFYGLLKKLGEMGIYSELILKEYSRDEIKQASELIVPERDYKFNYIGLKTFHDRYLAKDYDKRTYELPQERFLVIAMIEMINEPKEKRMKLVEESYWALSNFYMTVATPTMGNAGMASGQLSSCFIDTIGDSLQGIYDSNTDVANLSKWGGGIGAYLGKN</sequence>
<dbReference type="InterPro" id="IPR008926">
    <property type="entry name" value="RNR_R1-su_N"/>
</dbReference>
<dbReference type="EMBL" id="CP026095">
    <property type="protein sequence ID" value="AZV43560.1"/>
    <property type="molecule type" value="Genomic_DNA"/>
</dbReference>
<evidence type="ECO:0000256" key="1">
    <source>
        <dbReference type="ARBA" id="ARBA00010406"/>
    </source>
</evidence>
<dbReference type="GO" id="GO:0009263">
    <property type="term" value="P:deoxyribonucleotide biosynthetic process"/>
    <property type="evidence" value="ECO:0007669"/>
    <property type="project" value="UniProtKB-KW"/>
</dbReference>
<accession>A0A3Q9RP46</accession>
<organism evidence="11 12">
    <name type="scientific">Peribacillus asahii</name>
    <dbReference type="NCBI Taxonomy" id="228899"/>
    <lineage>
        <taxon>Bacteria</taxon>
        <taxon>Bacillati</taxon>
        <taxon>Bacillota</taxon>
        <taxon>Bacilli</taxon>
        <taxon>Bacillales</taxon>
        <taxon>Bacillaceae</taxon>
        <taxon>Peribacillus</taxon>
    </lineage>
</organism>
<dbReference type="Pfam" id="PF02867">
    <property type="entry name" value="Ribonuc_red_lgC"/>
    <property type="match status" value="1"/>
</dbReference>
<evidence type="ECO:0000256" key="8">
    <source>
        <dbReference type="PROSITE-ProRule" id="PRU00492"/>
    </source>
</evidence>
<dbReference type="InterPro" id="IPR000788">
    <property type="entry name" value="RNR_lg_C"/>
</dbReference>
<dbReference type="AlphaFoldDB" id="A0A3Q9RP46"/>
<dbReference type="GO" id="GO:0005524">
    <property type="term" value="F:ATP binding"/>
    <property type="evidence" value="ECO:0007669"/>
    <property type="project" value="UniProtKB-UniRule"/>
</dbReference>
<dbReference type="UniPathway" id="UPA00326"/>
<dbReference type="Pfam" id="PF00317">
    <property type="entry name" value="Ribonuc_red_lgN"/>
    <property type="match status" value="1"/>
</dbReference>
<comment type="similarity">
    <text evidence="1 9">Belongs to the ribonucleoside diphosphate reductase large chain family.</text>
</comment>
<feature type="domain" description="ATP-cone" evidence="10">
    <location>
        <begin position="1"/>
        <end position="95"/>
    </location>
</feature>
<dbReference type="PROSITE" id="PS51161">
    <property type="entry name" value="ATP_CONE"/>
    <property type="match status" value="1"/>
</dbReference>
<comment type="catalytic activity">
    <reaction evidence="7 9">
        <text>a 2'-deoxyribonucleoside 5'-diphosphate + [thioredoxin]-disulfide + H2O = a ribonucleoside 5'-diphosphate + [thioredoxin]-dithiol</text>
        <dbReference type="Rhea" id="RHEA:23252"/>
        <dbReference type="Rhea" id="RHEA-COMP:10698"/>
        <dbReference type="Rhea" id="RHEA-COMP:10700"/>
        <dbReference type="ChEBI" id="CHEBI:15377"/>
        <dbReference type="ChEBI" id="CHEBI:29950"/>
        <dbReference type="ChEBI" id="CHEBI:50058"/>
        <dbReference type="ChEBI" id="CHEBI:57930"/>
        <dbReference type="ChEBI" id="CHEBI:73316"/>
        <dbReference type="EC" id="1.17.4.1"/>
    </reaction>
</comment>
<reference evidence="11 12" key="1">
    <citation type="submission" date="2018-01" db="EMBL/GenBank/DDBJ databases">
        <title>Bacillus asahii Genome sequencing and assembly.</title>
        <authorList>
            <person name="Jiang H."/>
            <person name="Feng Y."/>
            <person name="Zhao F."/>
            <person name="Lin X."/>
        </authorList>
    </citation>
    <scope>NUCLEOTIDE SEQUENCE [LARGE SCALE GENOMIC DNA]</scope>
    <source>
        <strain evidence="11 12">OM18</strain>
    </source>
</reference>
<evidence type="ECO:0000313" key="11">
    <source>
        <dbReference type="EMBL" id="AZV43560.1"/>
    </source>
</evidence>
<proteinExistence type="inferred from homology"/>
<dbReference type="PANTHER" id="PTHR11573:SF6">
    <property type="entry name" value="RIBONUCLEOSIDE-DIPHOSPHATE REDUCTASE LARGE SUBUNIT"/>
    <property type="match status" value="1"/>
</dbReference>
<dbReference type="Gene3D" id="3.20.70.20">
    <property type="match status" value="1"/>
</dbReference>
<dbReference type="PANTHER" id="PTHR11573">
    <property type="entry name" value="RIBONUCLEOSIDE-DIPHOSPHATE REDUCTASE LARGE CHAIN"/>
    <property type="match status" value="1"/>
</dbReference>
<dbReference type="EC" id="1.17.4.1" evidence="2 9"/>
<protein>
    <recommendedName>
        <fullName evidence="2 9">Ribonucleoside-diphosphate reductase</fullName>
        <ecNumber evidence="2 9">1.17.4.1</ecNumber>
    </recommendedName>
</protein>
<evidence type="ECO:0000256" key="6">
    <source>
        <dbReference type="ARBA" id="ARBA00023116"/>
    </source>
</evidence>
<dbReference type="GO" id="GO:0005971">
    <property type="term" value="C:ribonucleoside-diphosphate reductase complex"/>
    <property type="evidence" value="ECO:0007669"/>
    <property type="project" value="TreeGrafter"/>
</dbReference>
<gene>
    <name evidence="11" type="ORF">BAOM_2951</name>
</gene>
<dbReference type="SUPFAM" id="SSF51998">
    <property type="entry name" value="PFL-like glycyl radical enzymes"/>
    <property type="match status" value="1"/>
</dbReference>
<dbReference type="Proteomes" id="UP000283095">
    <property type="component" value="Chromosome"/>
</dbReference>
<evidence type="ECO:0000256" key="9">
    <source>
        <dbReference type="RuleBase" id="RU003410"/>
    </source>
</evidence>
<dbReference type="InterPro" id="IPR013509">
    <property type="entry name" value="RNR_lsu_N"/>
</dbReference>
<dbReference type="GO" id="GO:0004748">
    <property type="term" value="F:ribonucleoside-diphosphate reductase activity, thioredoxin disulfide as acceptor"/>
    <property type="evidence" value="ECO:0007669"/>
    <property type="project" value="UniProtKB-EC"/>
</dbReference>
<dbReference type="InterPro" id="IPR039718">
    <property type="entry name" value="Rrm1"/>
</dbReference>
<evidence type="ECO:0000259" key="10">
    <source>
        <dbReference type="PROSITE" id="PS51161"/>
    </source>
</evidence>
<name>A0A3Q9RP46_9BACI</name>
<evidence type="ECO:0000256" key="7">
    <source>
        <dbReference type="ARBA" id="ARBA00047754"/>
    </source>
</evidence>
<comment type="function">
    <text evidence="9">Provides the precursors necessary for DNA synthesis. Catalyzes the biosynthesis of deoxyribonucleotides from the corresponding ribonucleotides.</text>
</comment>
<keyword evidence="5 9" id="KW-0560">Oxidoreductase</keyword>